<evidence type="ECO:0000313" key="1">
    <source>
        <dbReference type="EMBL" id="JAE27198.1"/>
    </source>
</evidence>
<proteinExistence type="predicted"/>
<dbReference type="AlphaFoldDB" id="A0A0A9R159"/>
<reference evidence="1" key="2">
    <citation type="journal article" date="2015" name="Data Brief">
        <title>Shoot transcriptome of the giant reed, Arundo donax.</title>
        <authorList>
            <person name="Barrero R.A."/>
            <person name="Guerrero F.D."/>
            <person name="Moolhuijzen P."/>
            <person name="Goolsby J.A."/>
            <person name="Tidwell J."/>
            <person name="Bellgard S.E."/>
            <person name="Bellgard M.I."/>
        </authorList>
    </citation>
    <scope>NUCLEOTIDE SEQUENCE</scope>
    <source>
        <tissue evidence="1">Shoot tissue taken approximately 20 cm above the soil surface</tissue>
    </source>
</reference>
<reference evidence="1" key="1">
    <citation type="submission" date="2014-09" db="EMBL/GenBank/DDBJ databases">
        <authorList>
            <person name="Magalhaes I.L.F."/>
            <person name="Oliveira U."/>
            <person name="Santos F.R."/>
            <person name="Vidigal T.H.D.A."/>
            <person name="Brescovit A.D."/>
            <person name="Santos A.J."/>
        </authorList>
    </citation>
    <scope>NUCLEOTIDE SEQUENCE</scope>
    <source>
        <tissue evidence="1">Shoot tissue taken approximately 20 cm above the soil surface</tissue>
    </source>
</reference>
<sequence>MRCRENHRLPIAKKFERSPMWVGIRCRLVEQLIHDLHQPELEEVNQSF</sequence>
<accession>A0A0A9R159</accession>
<dbReference type="EMBL" id="GBRH01170698">
    <property type="protein sequence ID" value="JAE27198.1"/>
    <property type="molecule type" value="Transcribed_RNA"/>
</dbReference>
<name>A0A0A9R159_ARUDO</name>
<protein>
    <submittedName>
        <fullName evidence="1">Uncharacterized protein</fullName>
    </submittedName>
</protein>
<organism evidence="1">
    <name type="scientific">Arundo donax</name>
    <name type="common">Giant reed</name>
    <name type="synonym">Donax arundinaceus</name>
    <dbReference type="NCBI Taxonomy" id="35708"/>
    <lineage>
        <taxon>Eukaryota</taxon>
        <taxon>Viridiplantae</taxon>
        <taxon>Streptophyta</taxon>
        <taxon>Embryophyta</taxon>
        <taxon>Tracheophyta</taxon>
        <taxon>Spermatophyta</taxon>
        <taxon>Magnoliopsida</taxon>
        <taxon>Liliopsida</taxon>
        <taxon>Poales</taxon>
        <taxon>Poaceae</taxon>
        <taxon>PACMAD clade</taxon>
        <taxon>Arundinoideae</taxon>
        <taxon>Arundineae</taxon>
        <taxon>Arundo</taxon>
    </lineage>
</organism>